<dbReference type="PANTHER" id="PTHR35526:SF3">
    <property type="entry name" value="ANTI-SIGMA-F FACTOR RSBW"/>
    <property type="match status" value="1"/>
</dbReference>
<dbReference type="Pfam" id="PF13581">
    <property type="entry name" value="HATPase_c_2"/>
    <property type="match status" value="1"/>
</dbReference>
<sequence length="140" mass="14904">MISLSRPPRLFQVAVAAQPSCAAGVRRMVAAHLRLWRLPHLVDDTVLATGELFANAVRHASTDPSDTVGVTLEYSGDRLRVTLADSSSVQPRPRTPDAGAETGRGLSIVEALADDWGTDPPGPGDIGKTVWFSMDVRGTT</sequence>
<proteinExistence type="predicted"/>
<dbReference type="AlphaFoldDB" id="A0A5N8W9K4"/>
<keyword evidence="1" id="KW-0808">Transferase</keyword>
<dbReference type="InterPro" id="IPR050267">
    <property type="entry name" value="Anti-sigma-factor_SerPK"/>
</dbReference>
<reference evidence="4 5" key="1">
    <citation type="submission" date="2019-07" db="EMBL/GenBank/DDBJ databases">
        <title>New species of Amycolatopsis and Streptomyces.</title>
        <authorList>
            <person name="Duangmal K."/>
            <person name="Teo W.F.A."/>
            <person name="Lipun K."/>
        </authorList>
    </citation>
    <scope>NUCLEOTIDE SEQUENCE [LARGE SCALE GENOMIC DNA]</scope>
    <source>
        <strain evidence="4 5">TISTR 2346</strain>
    </source>
</reference>
<name>A0A5N8W9K4_9ACTN</name>
<evidence type="ECO:0000313" key="4">
    <source>
        <dbReference type="EMBL" id="MPY43014.1"/>
    </source>
</evidence>
<feature type="region of interest" description="Disordered" evidence="2">
    <location>
        <begin position="83"/>
        <end position="103"/>
    </location>
</feature>
<dbReference type="GO" id="GO:0005524">
    <property type="term" value="F:ATP binding"/>
    <property type="evidence" value="ECO:0007669"/>
    <property type="project" value="UniProtKB-KW"/>
</dbReference>
<keyword evidence="4" id="KW-0547">Nucleotide-binding</keyword>
<dbReference type="PANTHER" id="PTHR35526">
    <property type="entry name" value="ANTI-SIGMA-F FACTOR RSBW-RELATED"/>
    <property type="match status" value="1"/>
</dbReference>
<keyword evidence="1" id="KW-0723">Serine/threonine-protein kinase</keyword>
<dbReference type="Gene3D" id="3.30.565.10">
    <property type="entry name" value="Histidine kinase-like ATPase, C-terminal domain"/>
    <property type="match status" value="1"/>
</dbReference>
<evidence type="ECO:0000313" key="5">
    <source>
        <dbReference type="Proteomes" id="UP000326979"/>
    </source>
</evidence>
<gene>
    <name evidence="4" type="ORF">FNH04_24840</name>
</gene>
<dbReference type="Proteomes" id="UP000326979">
    <property type="component" value="Unassembled WGS sequence"/>
</dbReference>
<keyword evidence="4" id="KW-0067">ATP-binding</keyword>
<keyword evidence="5" id="KW-1185">Reference proteome</keyword>
<accession>A0A5N8W9K4</accession>
<feature type="domain" description="Histidine kinase/HSP90-like ATPase" evidence="3">
    <location>
        <begin position="16"/>
        <end position="119"/>
    </location>
</feature>
<protein>
    <submittedName>
        <fullName evidence="4">ATP-binding protein</fullName>
    </submittedName>
</protein>
<evidence type="ECO:0000256" key="1">
    <source>
        <dbReference type="ARBA" id="ARBA00022527"/>
    </source>
</evidence>
<dbReference type="CDD" id="cd16936">
    <property type="entry name" value="HATPase_RsbW-like"/>
    <property type="match status" value="1"/>
</dbReference>
<dbReference type="EMBL" id="VJZE01000193">
    <property type="protein sequence ID" value="MPY43014.1"/>
    <property type="molecule type" value="Genomic_DNA"/>
</dbReference>
<dbReference type="OrthoDB" id="3527613at2"/>
<comment type="caution">
    <text evidence="4">The sequence shown here is derived from an EMBL/GenBank/DDBJ whole genome shotgun (WGS) entry which is preliminary data.</text>
</comment>
<evidence type="ECO:0000259" key="3">
    <source>
        <dbReference type="Pfam" id="PF13581"/>
    </source>
</evidence>
<evidence type="ECO:0000256" key="2">
    <source>
        <dbReference type="SAM" id="MobiDB-lite"/>
    </source>
</evidence>
<dbReference type="InterPro" id="IPR003594">
    <property type="entry name" value="HATPase_dom"/>
</dbReference>
<dbReference type="InterPro" id="IPR036890">
    <property type="entry name" value="HATPase_C_sf"/>
</dbReference>
<dbReference type="SUPFAM" id="SSF55874">
    <property type="entry name" value="ATPase domain of HSP90 chaperone/DNA topoisomerase II/histidine kinase"/>
    <property type="match status" value="1"/>
</dbReference>
<keyword evidence="1" id="KW-0418">Kinase</keyword>
<organism evidence="4 5">
    <name type="scientific">Streptomyces phyllanthi</name>
    <dbReference type="NCBI Taxonomy" id="1803180"/>
    <lineage>
        <taxon>Bacteria</taxon>
        <taxon>Bacillati</taxon>
        <taxon>Actinomycetota</taxon>
        <taxon>Actinomycetes</taxon>
        <taxon>Kitasatosporales</taxon>
        <taxon>Streptomycetaceae</taxon>
        <taxon>Streptomyces</taxon>
    </lineage>
</organism>
<dbReference type="RefSeq" id="WP_152787835.1">
    <property type="nucleotide sequence ID" value="NZ_BAABEQ010000038.1"/>
</dbReference>
<dbReference type="GO" id="GO:0004674">
    <property type="term" value="F:protein serine/threonine kinase activity"/>
    <property type="evidence" value="ECO:0007669"/>
    <property type="project" value="UniProtKB-KW"/>
</dbReference>